<dbReference type="InParanoid" id="G2XUQ3"/>
<sequence>MMPLLKVFLYTPSADRNGASFDDTLHRYAPRGIR</sequence>
<dbReference type="Proteomes" id="UP000008177">
    <property type="component" value="Unplaced contigs"/>
</dbReference>
<dbReference type="HOGENOM" id="CLU_3376981_0_0_1"/>
<dbReference type="EMBL" id="FQ790270">
    <property type="protein sequence ID" value="CCD44223.1"/>
    <property type="molecule type" value="Genomic_DNA"/>
</dbReference>
<accession>G2XUQ3</accession>
<gene>
    <name evidence="1" type="ORF">BofuT4_uP058030.1</name>
</gene>
<proteinExistence type="predicted"/>
<organism evidence="1 2">
    <name type="scientific">Botryotinia fuckeliana (strain T4)</name>
    <name type="common">Noble rot fungus</name>
    <name type="synonym">Botrytis cinerea</name>
    <dbReference type="NCBI Taxonomy" id="999810"/>
    <lineage>
        <taxon>Eukaryota</taxon>
        <taxon>Fungi</taxon>
        <taxon>Dikarya</taxon>
        <taxon>Ascomycota</taxon>
        <taxon>Pezizomycotina</taxon>
        <taxon>Leotiomycetes</taxon>
        <taxon>Helotiales</taxon>
        <taxon>Sclerotiniaceae</taxon>
        <taxon>Botrytis</taxon>
    </lineage>
</organism>
<evidence type="ECO:0000313" key="1">
    <source>
        <dbReference type="EMBL" id="CCD44223.1"/>
    </source>
</evidence>
<reference evidence="2" key="1">
    <citation type="journal article" date="2011" name="PLoS Genet.">
        <title>Genomic analysis of the necrotrophic fungal pathogens Sclerotinia sclerotiorum and Botrytis cinerea.</title>
        <authorList>
            <person name="Amselem J."/>
            <person name="Cuomo C.A."/>
            <person name="van Kan J.A."/>
            <person name="Viaud M."/>
            <person name="Benito E.P."/>
            <person name="Couloux A."/>
            <person name="Coutinho P.M."/>
            <person name="de Vries R.P."/>
            <person name="Dyer P.S."/>
            <person name="Fillinger S."/>
            <person name="Fournier E."/>
            <person name="Gout L."/>
            <person name="Hahn M."/>
            <person name="Kohn L."/>
            <person name="Lapalu N."/>
            <person name="Plummer K.M."/>
            <person name="Pradier J.M."/>
            <person name="Quevillon E."/>
            <person name="Sharon A."/>
            <person name="Simon A."/>
            <person name="ten Have A."/>
            <person name="Tudzynski B."/>
            <person name="Tudzynski P."/>
            <person name="Wincker P."/>
            <person name="Andrew M."/>
            <person name="Anthouard V."/>
            <person name="Beever R.E."/>
            <person name="Beffa R."/>
            <person name="Benoit I."/>
            <person name="Bouzid O."/>
            <person name="Brault B."/>
            <person name="Chen Z."/>
            <person name="Choquer M."/>
            <person name="Collemare J."/>
            <person name="Cotton P."/>
            <person name="Danchin E.G."/>
            <person name="Da Silva C."/>
            <person name="Gautier A."/>
            <person name="Giraud C."/>
            <person name="Giraud T."/>
            <person name="Gonzalez C."/>
            <person name="Grossetete S."/>
            <person name="Guldener U."/>
            <person name="Henrissat B."/>
            <person name="Howlett B.J."/>
            <person name="Kodira C."/>
            <person name="Kretschmer M."/>
            <person name="Lappartient A."/>
            <person name="Leroch M."/>
            <person name="Levis C."/>
            <person name="Mauceli E."/>
            <person name="Neuveglise C."/>
            <person name="Oeser B."/>
            <person name="Pearson M."/>
            <person name="Poulain J."/>
            <person name="Poussereau N."/>
            <person name="Quesneville H."/>
            <person name="Rascle C."/>
            <person name="Schumacher J."/>
            <person name="Segurens B."/>
            <person name="Sexton A."/>
            <person name="Silva E."/>
            <person name="Sirven C."/>
            <person name="Soanes D.M."/>
            <person name="Talbot N.J."/>
            <person name="Templeton M."/>
            <person name="Yandava C."/>
            <person name="Yarden O."/>
            <person name="Zeng Q."/>
            <person name="Rollins J.A."/>
            <person name="Lebrun M.H."/>
            <person name="Dickman M."/>
        </authorList>
    </citation>
    <scope>NUCLEOTIDE SEQUENCE [LARGE SCALE GENOMIC DNA]</scope>
    <source>
        <strain evidence="2">T4</strain>
    </source>
</reference>
<protein>
    <submittedName>
        <fullName evidence="1">Uncharacterized protein</fullName>
    </submittedName>
</protein>
<name>G2XUQ3_BOTF4</name>
<evidence type="ECO:0000313" key="2">
    <source>
        <dbReference type="Proteomes" id="UP000008177"/>
    </source>
</evidence>
<dbReference type="AlphaFoldDB" id="G2XUQ3"/>